<reference evidence="2" key="1">
    <citation type="submission" date="2011-05" db="EMBL/GenBank/DDBJ databases">
        <authorList>
            <person name="Richards S.R."/>
            <person name="Qu J."/>
            <person name="Jiang H."/>
            <person name="Jhangiani S.N."/>
            <person name="Agravi P."/>
            <person name="Goodspeed R."/>
            <person name="Gross S."/>
            <person name="Mandapat C."/>
            <person name="Jackson L."/>
            <person name="Mathew T."/>
            <person name="Pu L."/>
            <person name="Thornton R."/>
            <person name="Saada N."/>
            <person name="Wilczek-Boney K.B."/>
            <person name="Lee S."/>
            <person name="Kovar C."/>
            <person name="Wu Y."/>
            <person name="Scherer S.E."/>
            <person name="Worley K.C."/>
            <person name="Muzny D.M."/>
            <person name="Gibbs R."/>
        </authorList>
    </citation>
    <scope>NUCLEOTIDE SEQUENCE</scope>
    <source>
        <strain evidence="2">Brora</strain>
    </source>
</reference>
<keyword evidence="2" id="KW-1185">Reference proteome</keyword>
<dbReference type="AlphaFoldDB" id="T1IPI7"/>
<dbReference type="Proteomes" id="UP000014500">
    <property type="component" value="Unassembled WGS sequence"/>
</dbReference>
<dbReference type="EMBL" id="JH431263">
    <property type="status" value="NOT_ANNOTATED_CDS"/>
    <property type="molecule type" value="Genomic_DNA"/>
</dbReference>
<reference evidence="1" key="2">
    <citation type="submission" date="2015-02" db="UniProtKB">
        <authorList>
            <consortium name="EnsemblMetazoa"/>
        </authorList>
    </citation>
    <scope>IDENTIFICATION</scope>
</reference>
<name>T1IPI7_STRMM</name>
<sequence>MTARAAFSFAFPVCKVYFSCNLEREREVQFSSGLLTCRFARRGIEETSWDADSRVVSATLGSFCVCLSE</sequence>
<proteinExistence type="predicted"/>
<protein>
    <submittedName>
        <fullName evidence="1">Uncharacterized protein</fullName>
    </submittedName>
</protein>
<organism evidence="1 2">
    <name type="scientific">Strigamia maritima</name>
    <name type="common">European centipede</name>
    <name type="synonym">Geophilus maritimus</name>
    <dbReference type="NCBI Taxonomy" id="126957"/>
    <lineage>
        <taxon>Eukaryota</taxon>
        <taxon>Metazoa</taxon>
        <taxon>Ecdysozoa</taxon>
        <taxon>Arthropoda</taxon>
        <taxon>Myriapoda</taxon>
        <taxon>Chilopoda</taxon>
        <taxon>Pleurostigmophora</taxon>
        <taxon>Geophilomorpha</taxon>
        <taxon>Linotaeniidae</taxon>
        <taxon>Strigamia</taxon>
    </lineage>
</organism>
<evidence type="ECO:0000313" key="2">
    <source>
        <dbReference type="Proteomes" id="UP000014500"/>
    </source>
</evidence>
<dbReference type="EnsemblMetazoa" id="SMAR002939-RA">
    <property type="protein sequence ID" value="SMAR002939-PA"/>
    <property type="gene ID" value="SMAR002939"/>
</dbReference>
<accession>T1IPI7</accession>
<evidence type="ECO:0000313" key="1">
    <source>
        <dbReference type="EnsemblMetazoa" id="SMAR002939-PA"/>
    </source>
</evidence>
<dbReference type="HOGENOM" id="CLU_2779087_0_0_1"/>